<reference evidence="2 3" key="1">
    <citation type="submission" date="2016-09" db="EMBL/GenBank/DDBJ databases">
        <title>Vagococcus teuberi sp. nov., isolated from the Malian artisanal sour milk fene.</title>
        <authorList>
            <person name="Wullschleger S."/>
            <person name="Seifert C."/>
            <person name="Baumgartner S."/>
            <person name="Lacroix C."/>
            <person name="Bonfoh B."/>
            <person name="Stevens M.J."/>
            <person name="Meile L."/>
        </authorList>
    </citation>
    <scope>NUCLEOTIDE SEQUENCE [LARGE SCALE GENOMIC DNA]</scope>
    <source>
        <strain evidence="2 3">DSM 21459</strain>
    </source>
</reference>
<evidence type="ECO:0000313" key="2">
    <source>
        <dbReference type="EMBL" id="APB31848.1"/>
    </source>
</evidence>
<gene>
    <name evidence="2" type="ORF">BHY08_08475</name>
</gene>
<keyword evidence="1" id="KW-0472">Membrane</keyword>
<evidence type="ECO:0000313" key="3">
    <source>
        <dbReference type="Proteomes" id="UP000191200"/>
    </source>
</evidence>
<accession>A0A1J0A7D2</accession>
<protein>
    <submittedName>
        <fullName evidence="2">Uncharacterized protein</fullName>
    </submittedName>
</protein>
<feature type="transmembrane region" description="Helical" evidence="1">
    <location>
        <begin position="52"/>
        <end position="72"/>
    </location>
</feature>
<dbReference type="STRING" id="519472.BHY08_08475"/>
<keyword evidence="1" id="KW-1133">Transmembrane helix</keyword>
<proteinExistence type="predicted"/>
<dbReference type="KEGG" id="vte:BHY08_08475"/>
<keyword evidence="3" id="KW-1185">Reference proteome</keyword>
<dbReference type="EMBL" id="CP017267">
    <property type="protein sequence ID" value="APB31848.1"/>
    <property type="molecule type" value="Genomic_DNA"/>
</dbReference>
<sequence length="101" mass="11609">MFYILSVISMLYGILMALATIKIIPFSEHPIIFIINLVGVLCLLLYVKYYRLLYVGVVILFIAALLNGIFILNRLTTTHITIRLIFSLTLISINYLTNHLY</sequence>
<name>A0A1J0A7D2_9ENTE</name>
<feature type="transmembrane region" description="Helical" evidence="1">
    <location>
        <begin position="78"/>
        <end position="97"/>
    </location>
</feature>
<feature type="transmembrane region" description="Helical" evidence="1">
    <location>
        <begin position="29"/>
        <end position="47"/>
    </location>
</feature>
<organism evidence="2 3">
    <name type="scientific">Vagococcus teuberi</name>
    <dbReference type="NCBI Taxonomy" id="519472"/>
    <lineage>
        <taxon>Bacteria</taxon>
        <taxon>Bacillati</taxon>
        <taxon>Bacillota</taxon>
        <taxon>Bacilli</taxon>
        <taxon>Lactobacillales</taxon>
        <taxon>Enterococcaceae</taxon>
        <taxon>Vagococcus</taxon>
    </lineage>
</organism>
<dbReference type="AlphaFoldDB" id="A0A1J0A7D2"/>
<evidence type="ECO:0000256" key="1">
    <source>
        <dbReference type="SAM" id="Phobius"/>
    </source>
</evidence>
<dbReference type="Proteomes" id="UP000191200">
    <property type="component" value="Chromosome"/>
</dbReference>
<keyword evidence="1" id="KW-0812">Transmembrane</keyword>